<evidence type="ECO:0000313" key="6">
    <source>
        <dbReference type="EMBL" id="KAF7512119.1"/>
    </source>
</evidence>
<evidence type="ECO:0000256" key="3">
    <source>
        <dbReference type="ARBA" id="ARBA00023242"/>
    </source>
</evidence>
<dbReference type="OrthoDB" id="4150467at2759"/>
<evidence type="ECO:0000256" key="1">
    <source>
        <dbReference type="ARBA" id="ARBA00023015"/>
    </source>
</evidence>
<gene>
    <name evidence="6" type="ORF">GJ744_002281</name>
</gene>
<comment type="caution">
    <text evidence="6">The sequence shown here is derived from an EMBL/GenBank/DDBJ whole genome shotgun (WGS) entry which is preliminary data.</text>
</comment>
<feature type="region of interest" description="Disordered" evidence="4">
    <location>
        <begin position="633"/>
        <end position="792"/>
    </location>
</feature>
<feature type="region of interest" description="Disordered" evidence="4">
    <location>
        <begin position="469"/>
        <end position="514"/>
    </location>
</feature>
<dbReference type="CDD" id="cd00067">
    <property type="entry name" value="GAL4"/>
    <property type="match status" value="1"/>
</dbReference>
<name>A0A8H7ARB8_9EURO</name>
<feature type="compositionally biased region" description="Basic and acidic residues" evidence="4">
    <location>
        <begin position="669"/>
        <end position="681"/>
    </location>
</feature>
<feature type="compositionally biased region" description="Polar residues" evidence="4">
    <location>
        <begin position="568"/>
        <end position="580"/>
    </location>
</feature>
<dbReference type="InterPro" id="IPR001138">
    <property type="entry name" value="Zn2Cys6_DnaBD"/>
</dbReference>
<feature type="compositionally biased region" description="Polar residues" evidence="4">
    <location>
        <begin position="721"/>
        <end position="733"/>
    </location>
</feature>
<dbReference type="EMBL" id="JAACFV010000014">
    <property type="protein sequence ID" value="KAF7512119.1"/>
    <property type="molecule type" value="Genomic_DNA"/>
</dbReference>
<dbReference type="Proteomes" id="UP000606974">
    <property type="component" value="Unassembled WGS sequence"/>
</dbReference>
<keyword evidence="1" id="KW-0805">Transcription regulation</keyword>
<feature type="domain" description="Zn(2)-C6 fungal-type" evidence="5">
    <location>
        <begin position="776"/>
        <end position="808"/>
    </location>
</feature>
<feature type="region of interest" description="Disordered" evidence="4">
    <location>
        <begin position="833"/>
        <end position="865"/>
    </location>
</feature>
<dbReference type="AlphaFoldDB" id="A0A8H7ARB8"/>
<feature type="compositionally biased region" description="Polar residues" evidence="4">
    <location>
        <begin position="189"/>
        <end position="205"/>
    </location>
</feature>
<dbReference type="GO" id="GO:0008270">
    <property type="term" value="F:zinc ion binding"/>
    <property type="evidence" value="ECO:0007669"/>
    <property type="project" value="InterPro"/>
</dbReference>
<feature type="compositionally biased region" description="Basic and acidic residues" evidence="4">
    <location>
        <begin position="469"/>
        <end position="478"/>
    </location>
</feature>
<feature type="compositionally biased region" description="Polar residues" evidence="4">
    <location>
        <begin position="218"/>
        <end position="228"/>
    </location>
</feature>
<keyword evidence="7" id="KW-1185">Reference proteome</keyword>
<sequence length="865" mass="95081">MTLMCLRLANTLSQAKRPEVLQCLTLRIPDSGIRGKRSSEYKHKAAESHGVDRLLEPFPNPIVEKVAQHHQVGLEMLGKKGMLHMQAHDQTRLIEVLHVVSLLRRKIDQHSIHSRQLRPIVRIGFPLAASPLFFDTALFLFFSLKVLHLPTPTVVHRSPQNQQACHFQSMEVSSLLTDDSTYHTRSSEFNKPALQPSQARHNSFGSHRAQLKDEPKPTNLQSSGTNNKPICPKTMDVMNPVSPTTLKQSAATPPKKVSFELLLDETTKTRARIPMRVVINPHDTTDSIIATVKNWYGIYEGHGVSFEDTHGNTLIARYENVRHDMVIYVRIIPGQPYPSSAPPYPQQYGAILPEPQRRLSLGEPFQMPPPHPTLDHTQAPSRPTSRLARKRSASPPDAGRGRSISQQKRGSRSELRSRNSSTHGSHNDDALNGCSDSDGGQSSITGSRKARSEQFVSAEISLENVLQDGRRNRPKFDSSELPLFVPPQVPLTTSQSSISPQRRISGQAAPSPFALPSQKLFHHNLQALPSPQGSHEERRAARQDNRRPPPSTKPPQHGHRLRDRGGAQNASRTRAGNTVQGILPTPDPTIASCISDEDVARQLIALGDASNFSLGRTSASTLDDAFSGVADVASSTGATSDSDEYSDHDMDLPKPRRARTYSTDDGADEDYHHDKIIKSEEFDVSDGPPKAKKIKTKIFDGSSQGIRPKSAIARSGPTARSRPNSLPKTSKSPANPVLMKAPAAPAGSPVRKTSASMLNFQHQLAADEEDLSSKPRCQRCRKSKKGCDRQRPCQRCKDAGIGVEGCISEDEGNGRKGRYGRHMGVVVKKTAEELAEEDRSRTAGAVAHGQASAEVSSDKSKKRKR</sequence>
<feature type="compositionally biased region" description="Basic and acidic residues" evidence="4">
    <location>
        <begin position="645"/>
        <end position="654"/>
    </location>
</feature>
<feature type="compositionally biased region" description="Polar residues" evidence="4">
    <location>
        <begin position="375"/>
        <end position="384"/>
    </location>
</feature>
<feature type="compositionally biased region" description="Polar residues" evidence="4">
    <location>
        <begin position="751"/>
        <end position="762"/>
    </location>
</feature>
<feature type="compositionally biased region" description="Polar residues" evidence="4">
    <location>
        <begin position="434"/>
        <end position="446"/>
    </location>
</feature>
<evidence type="ECO:0000256" key="4">
    <source>
        <dbReference type="SAM" id="MobiDB-lite"/>
    </source>
</evidence>
<reference evidence="6" key="1">
    <citation type="submission" date="2020-02" db="EMBL/GenBank/DDBJ databases">
        <authorList>
            <person name="Palmer J.M."/>
        </authorList>
    </citation>
    <scope>NUCLEOTIDE SEQUENCE</scope>
    <source>
        <strain evidence="6">EPUS1.4</strain>
        <tissue evidence="6">Thallus</tissue>
    </source>
</reference>
<organism evidence="6 7">
    <name type="scientific">Endocarpon pusillum</name>
    <dbReference type="NCBI Taxonomy" id="364733"/>
    <lineage>
        <taxon>Eukaryota</taxon>
        <taxon>Fungi</taxon>
        <taxon>Dikarya</taxon>
        <taxon>Ascomycota</taxon>
        <taxon>Pezizomycotina</taxon>
        <taxon>Eurotiomycetes</taxon>
        <taxon>Chaetothyriomycetidae</taxon>
        <taxon>Verrucariales</taxon>
        <taxon>Verrucariaceae</taxon>
        <taxon>Endocarpon</taxon>
    </lineage>
</organism>
<protein>
    <recommendedName>
        <fullName evidence="5">Zn(2)-C6 fungal-type domain-containing protein</fullName>
    </recommendedName>
</protein>
<feature type="region of interest" description="Disordered" evidence="4">
    <location>
        <begin position="183"/>
        <end position="234"/>
    </location>
</feature>
<proteinExistence type="predicted"/>
<keyword evidence="3" id="KW-0539">Nucleus</keyword>
<evidence type="ECO:0000313" key="7">
    <source>
        <dbReference type="Proteomes" id="UP000606974"/>
    </source>
</evidence>
<dbReference type="PROSITE" id="PS50048">
    <property type="entry name" value="ZN2_CY6_FUNGAL_2"/>
    <property type="match status" value="1"/>
</dbReference>
<dbReference type="GO" id="GO:0000981">
    <property type="term" value="F:DNA-binding transcription factor activity, RNA polymerase II-specific"/>
    <property type="evidence" value="ECO:0007669"/>
    <property type="project" value="InterPro"/>
</dbReference>
<feature type="region of interest" description="Disordered" evidence="4">
    <location>
        <begin position="527"/>
        <end position="586"/>
    </location>
</feature>
<dbReference type="SMART" id="SM00066">
    <property type="entry name" value="GAL4"/>
    <property type="match status" value="1"/>
</dbReference>
<feature type="compositionally biased region" description="Low complexity" evidence="4">
    <location>
        <begin position="492"/>
        <end position="505"/>
    </location>
</feature>
<evidence type="ECO:0000256" key="2">
    <source>
        <dbReference type="ARBA" id="ARBA00023163"/>
    </source>
</evidence>
<accession>A0A8H7ARB8</accession>
<feature type="compositionally biased region" description="Basic and acidic residues" evidence="4">
    <location>
        <begin position="534"/>
        <end position="547"/>
    </location>
</feature>
<keyword evidence="2" id="KW-0804">Transcription</keyword>
<feature type="region of interest" description="Disordered" evidence="4">
    <location>
        <begin position="360"/>
        <end position="451"/>
    </location>
</feature>
<evidence type="ECO:0000259" key="5">
    <source>
        <dbReference type="PROSITE" id="PS50048"/>
    </source>
</evidence>